<dbReference type="Proteomes" id="UP001219355">
    <property type="component" value="Chromosome 3"/>
</dbReference>
<dbReference type="EC" id="4.1.3.38" evidence="1"/>
<reference evidence="1" key="1">
    <citation type="submission" date="2023-03" db="EMBL/GenBank/DDBJ databases">
        <title>Emydomyces testavorans Genome Sequence.</title>
        <authorList>
            <person name="Hoyer L."/>
        </authorList>
    </citation>
    <scope>NUCLEOTIDE SEQUENCE</scope>
    <source>
        <strain evidence="1">16-2883</strain>
    </source>
</reference>
<dbReference type="InterPro" id="IPR036038">
    <property type="entry name" value="Aminotransferase-like"/>
</dbReference>
<keyword evidence="2" id="KW-1185">Reference proteome</keyword>
<dbReference type="Gene3D" id="3.30.470.10">
    <property type="match status" value="1"/>
</dbReference>
<evidence type="ECO:0000313" key="1">
    <source>
        <dbReference type="EMBL" id="WEW60212.1"/>
    </source>
</evidence>
<dbReference type="Gene3D" id="3.20.10.10">
    <property type="entry name" value="D-amino Acid Aminotransferase, subunit A, domain 2"/>
    <property type="match status" value="1"/>
</dbReference>
<dbReference type="Pfam" id="PF01063">
    <property type="entry name" value="Aminotran_4"/>
    <property type="match status" value="1"/>
</dbReference>
<organism evidence="1 2">
    <name type="scientific">Emydomyces testavorans</name>
    <dbReference type="NCBI Taxonomy" id="2070801"/>
    <lineage>
        <taxon>Eukaryota</taxon>
        <taxon>Fungi</taxon>
        <taxon>Dikarya</taxon>
        <taxon>Ascomycota</taxon>
        <taxon>Pezizomycotina</taxon>
        <taxon>Eurotiomycetes</taxon>
        <taxon>Eurotiomycetidae</taxon>
        <taxon>Onygenales</taxon>
        <taxon>Nannizziopsiaceae</taxon>
        <taxon>Emydomyces</taxon>
    </lineage>
</organism>
<dbReference type="InterPro" id="IPR043132">
    <property type="entry name" value="BCAT-like_C"/>
</dbReference>
<dbReference type="AlphaFoldDB" id="A0AAF0DKA2"/>
<protein>
    <submittedName>
        <fullName evidence="1">Aminodeoxychorismate lyase</fullName>
        <ecNumber evidence="1">4.1.3.38</ecNumber>
    </submittedName>
</protein>
<dbReference type="SUPFAM" id="SSF56752">
    <property type="entry name" value="D-aminoacid aminotransferase-like PLP-dependent enzymes"/>
    <property type="match status" value="1"/>
</dbReference>
<dbReference type="EMBL" id="CP120629">
    <property type="protein sequence ID" value="WEW60212.1"/>
    <property type="molecule type" value="Genomic_DNA"/>
</dbReference>
<sequence>MADGNTSASFHIISSLRYDPALTSLPPPYNCAYYLLRYHYDRLLSAAIDFQWTNAASLLEERGQSSLSELLDQKIPSRLQPWRIRILLDRKGEITLEFSPLAPSPSNILLLPTLNELSHPFSSSAQAHSSQPWTVRLDSQSTPPSLFTRHKTTRREAYNASRQRAGIGSFQQPVEVLLYSPSGEVMEGSITTPYFKRSRRQSHDEGSKTELEDVWVTPPLTSGGNAGTTRRYALAQGLCVEEVVGIDELVNCEQIWLSNGVSGFIRAVLKIE</sequence>
<name>A0AAF0DKA2_9EURO</name>
<proteinExistence type="predicted"/>
<keyword evidence="1" id="KW-0456">Lyase</keyword>
<accession>A0AAF0DKA2</accession>
<dbReference type="InterPro" id="IPR001544">
    <property type="entry name" value="Aminotrans_IV"/>
</dbReference>
<evidence type="ECO:0000313" key="2">
    <source>
        <dbReference type="Proteomes" id="UP001219355"/>
    </source>
</evidence>
<dbReference type="GO" id="GO:0008696">
    <property type="term" value="F:4-amino-4-deoxychorismate lyase activity"/>
    <property type="evidence" value="ECO:0007669"/>
    <property type="project" value="UniProtKB-EC"/>
</dbReference>
<dbReference type="InterPro" id="IPR043131">
    <property type="entry name" value="BCAT-like_N"/>
</dbReference>
<gene>
    <name evidence="1" type="primary">ABZ2</name>
    <name evidence="1" type="ORF">PRK78_005697</name>
</gene>